<evidence type="ECO:0000313" key="3">
    <source>
        <dbReference type="Proteomes" id="UP000053477"/>
    </source>
</evidence>
<name>A0A0H2QYI7_9AGAM</name>
<dbReference type="InterPro" id="IPR036397">
    <property type="entry name" value="RNaseH_sf"/>
</dbReference>
<feature type="domain" description="Tc1-like transposase DDE" evidence="1">
    <location>
        <begin position="2"/>
        <end position="30"/>
    </location>
</feature>
<sequence length="66" mass="7422">MKLEFLPAYSPDLNPIELAFSLLKGKLRRAPPPSGPDFAVLEYLYLQTFSVTAAEARAFYHQSGYI</sequence>
<protein>
    <recommendedName>
        <fullName evidence="1">Tc1-like transposase DDE domain-containing protein</fullName>
    </recommendedName>
</protein>
<reference evidence="2 3" key="1">
    <citation type="submission" date="2015-04" db="EMBL/GenBank/DDBJ databases">
        <title>Complete genome sequence of Schizopora paradoxa KUC8140, a cosmopolitan wood degrader in East Asia.</title>
        <authorList>
            <consortium name="DOE Joint Genome Institute"/>
            <person name="Min B."/>
            <person name="Park H."/>
            <person name="Jang Y."/>
            <person name="Kim J.-J."/>
            <person name="Kim K.H."/>
            <person name="Pangilinan J."/>
            <person name="Lipzen A."/>
            <person name="Riley R."/>
            <person name="Grigoriev I.V."/>
            <person name="Spatafora J.W."/>
            <person name="Choi I.-G."/>
        </authorList>
    </citation>
    <scope>NUCLEOTIDE SEQUENCE [LARGE SCALE GENOMIC DNA]</scope>
    <source>
        <strain evidence="2 3">KUC8140</strain>
    </source>
</reference>
<dbReference type="Pfam" id="PF13358">
    <property type="entry name" value="DDE_3"/>
    <property type="match status" value="1"/>
</dbReference>
<accession>A0A0H2QYI7</accession>
<organism evidence="2 3">
    <name type="scientific">Schizopora paradoxa</name>
    <dbReference type="NCBI Taxonomy" id="27342"/>
    <lineage>
        <taxon>Eukaryota</taxon>
        <taxon>Fungi</taxon>
        <taxon>Dikarya</taxon>
        <taxon>Basidiomycota</taxon>
        <taxon>Agaricomycotina</taxon>
        <taxon>Agaricomycetes</taxon>
        <taxon>Hymenochaetales</taxon>
        <taxon>Schizoporaceae</taxon>
        <taxon>Schizopora</taxon>
    </lineage>
</organism>
<proteinExistence type="predicted"/>
<dbReference type="Proteomes" id="UP000053477">
    <property type="component" value="Unassembled WGS sequence"/>
</dbReference>
<dbReference type="EMBL" id="KQ086478">
    <property type="protein sequence ID" value="KLO04635.1"/>
    <property type="molecule type" value="Genomic_DNA"/>
</dbReference>
<dbReference type="InParanoid" id="A0A0H2QYI7"/>
<dbReference type="InterPro" id="IPR038717">
    <property type="entry name" value="Tc1-like_DDE_dom"/>
</dbReference>
<keyword evidence="3" id="KW-1185">Reference proteome</keyword>
<dbReference type="GO" id="GO:0003676">
    <property type="term" value="F:nucleic acid binding"/>
    <property type="evidence" value="ECO:0007669"/>
    <property type="project" value="InterPro"/>
</dbReference>
<evidence type="ECO:0000259" key="1">
    <source>
        <dbReference type="Pfam" id="PF13358"/>
    </source>
</evidence>
<evidence type="ECO:0000313" key="2">
    <source>
        <dbReference type="EMBL" id="KLO04635.1"/>
    </source>
</evidence>
<dbReference type="Gene3D" id="3.30.420.10">
    <property type="entry name" value="Ribonuclease H-like superfamily/Ribonuclease H"/>
    <property type="match status" value="1"/>
</dbReference>
<gene>
    <name evidence="2" type="ORF">SCHPADRAFT_840407</name>
</gene>
<dbReference type="AlphaFoldDB" id="A0A0H2QYI7"/>
<dbReference type="OrthoDB" id="2266637at2759"/>